<dbReference type="Proteomes" id="UP000053429">
    <property type="component" value="Unassembled WGS sequence"/>
</dbReference>
<dbReference type="EMBL" id="LMWY01000058">
    <property type="protein sequence ID" value="KUN92543.1"/>
    <property type="molecule type" value="Genomic_DNA"/>
</dbReference>
<reference evidence="1 2" key="1">
    <citation type="submission" date="2015-10" db="EMBL/GenBank/DDBJ databases">
        <title>Draft genome sequence of Streptomyces caeruleatus NRRL B-24802, type strain for the species Streptomyces caeruleatus.</title>
        <authorList>
            <person name="Ruckert C."/>
            <person name="Winkler A."/>
            <person name="Kalinowski J."/>
            <person name="Kampfer P."/>
            <person name="Glaeser S."/>
        </authorList>
    </citation>
    <scope>NUCLEOTIDE SEQUENCE [LARGE SCALE GENOMIC DNA]</scope>
    <source>
        <strain evidence="1 2">NRRL B-24802</strain>
    </source>
</reference>
<organism evidence="1 2">
    <name type="scientific">Streptomyces caeruleatus</name>
    <dbReference type="NCBI Taxonomy" id="661399"/>
    <lineage>
        <taxon>Bacteria</taxon>
        <taxon>Bacillati</taxon>
        <taxon>Actinomycetota</taxon>
        <taxon>Actinomycetes</taxon>
        <taxon>Kitasatosporales</taxon>
        <taxon>Streptomycetaceae</taxon>
        <taxon>Streptomyces</taxon>
    </lineage>
</organism>
<evidence type="ECO:0000313" key="1">
    <source>
        <dbReference type="EMBL" id="KUN92543.1"/>
    </source>
</evidence>
<evidence type="ECO:0008006" key="3">
    <source>
        <dbReference type="Google" id="ProtNLM"/>
    </source>
</evidence>
<name>A0A101THN5_9ACTN</name>
<dbReference type="OrthoDB" id="7057927at2"/>
<comment type="caution">
    <text evidence="1">The sequence shown here is derived from an EMBL/GenBank/DDBJ whole genome shotgun (WGS) entry which is preliminary data.</text>
</comment>
<protein>
    <recommendedName>
        <fullName evidence="3">DUF4034 domain-containing protein</fullName>
    </recommendedName>
</protein>
<gene>
    <name evidence="1" type="ORF">AQJ67_40445</name>
</gene>
<proteinExistence type="predicted"/>
<evidence type="ECO:0000313" key="2">
    <source>
        <dbReference type="Proteomes" id="UP000053429"/>
    </source>
</evidence>
<dbReference type="AlphaFoldDB" id="A0A101THN5"/>
<dbReference type="STRING" id="661399.AQJ67_40445"/>
<keyword evidence="2" id="KW-1185">Reference proteome</keyword>
<sequence>MMLARRRKRTPRLAIELDDSELARACDRLASRSTPHARVPAVPILERLLNSAGHDWDRRAHRLAVLAATTRPATQRAWAEQRSRHADAHTLFAWGVMARGDQTPVHLEEVEEALRACAAAAMLDPSDPNPWVVRLGLLRQQRQPPSHVFAVWREIVARDPWHREAHLQMYAYLAPHACGSHAQVVEFVDQVAATAPITAPTIGLPLRALVDRYHTAQAHGGIQALTADHVWSGYEAVRVMERAHTHWLGHSSRLVHAAALADLNLLAYALTAAKEPALAQPVFDALAGVVTSFPWGHGGRDPVLAFANAQRRADDVA</sequence>
<accession>A0A101THN5</accession>
<dbReference type="RefSeq" id="WP_062724497.1">
    <property type="nucleotide sequence ID" value="NZ_KQ948944.1"/>
</dbReference>